<evidence type="ECO:0000256" key="1">
    <source>
        <dbReference type="SAM" id="SignalP"/>
    </source>
</evidence>
<sequence>MKRFVAMFSAFVLLCGIILPSAAFAKIAESENVESFETDFLSDEPNEEGLYVKQGTKVVNSIVLTRTANDEVGTVIKKIEDLYDLDGDYINTKITATEFTNNFDTGVAESKVYEEELNQKKAIRNKTKTLLNEENDQEVKKNVEEVFADVDMSSIESKPEKGIDYKKLEFVDKEMKKFETKRQLAKSSGKATCKGGSVDCAGAYDTYYNYDRTTGKFTVQALSANAHEYVKLKGSTLGSSKNASSLSKFQKQADEFESFIIDYMDYDFYEDTFEWFVALMGLAGLVLGYGTGPAGWVAICVFYAGAYSTFQTLTSKGYATLKRLNYSENAAKYNQNCRELLRYKNWEDVKTSLVDGY</sequence>
<keyword evidence="1" id="KW-0732">Signal</keyword>
<comment type="caution">
    <text evidence="2">The sequence shown here is derived from an EMBL/GenBank/DDBJ whole genome shotgun (WGS) entry which is preliminary data.</text>
</comment>
<name>A0AAP8QFW9_BRELA</name>
<feature type="signal peptide" evidence="1">
    <location>
        <begin position="1"/>
        <end position="25"/>
    </location>
</feature>
<evidence type="ECO:0008006" key="4">
    <source>
        <dbReference type="Google" id="ProtNLM"/>
    </source>
</evidence>
<feature type="chain" id="PRO_5042997569" description="DUF456 domain-containing protein" evidence="1">
    <location>
        <begin position="26"/>
        <end position="357"/>
    </location>
</feature>
<proteinExistence type="predicted"/>
<evidence type="ECO:0000313" key="2">
    <source>
        <dbReference type="EMBL" id="PPB10928.1"/>
    </source>
</evidence>
<accession>A0AAP8QFW9</accession>
<dbReference type="EMBL" id="PRKQ01000003">
    <property type="protein sequence ID" value="PPB10928.1"/>
    <property type="molecule type" value="Genomic_DNA"/>
</dbReference>
<evidence type="ECO:0000313" key="3">
    <source>
        <dbReference type="Proteomes" id="UP000239759"/>
    </source>
</evidence>
<organism evidence="2 3">
    <name type="scientific">Brevibacillus laterosporus</name>
    <name type="common">Bacillus laterosporus</name>
    <dbReference type="NCBI Taxonomy" id="1465"/>
    <lineage>
        <taxon>Bacteria</taxon>
        <taxon>Bacillati</taxon>
        <taxon>Bacillota</taxon>
        <taxon>Bacilli</taxon>
        <taxon>Bacillales</taxon>
        <taxon>Paenibacillaceae</taxon>
        <taxon>Brevibacillus</taxon>
    </lineage>
</organism>
<protein>
    <recommendedName>
        <fullName evidence="4">DUF456 domain-containing protein</fullName>
    </recommendedName>
</protein>
<dbReference type="Proteomes" id="UP000239759">
    <property type="component" value="Unassembled WGS sequence"/>
</dbReference>
<reference evidence="2 3" key="1">
    <citation type="submission" date="2018-02" db="EMBL/GenBank/DDBJ databases">
        <title>Comparative analysis of genomes of three Brevibacillus laterosporus strains producers of potent antimicrobials isolated from silage.</title>
        <authorList>
            <person name="Kojic M."/>
            <person name="Miljkovic M."/>
            <person name="Studholme D."/>
            <person name="Filipic B."/>
        </authorList>
    </citation>
    <scope>NUCLEOTIDE SEQUENCE [LARGE SCALE GENOMIC DNA]</scope>
    <source>
        <strain evidence="2 3">BGSP11</strain>
    </source>
</reference>
<dbReference type="RefSeq" id="WP_104030945.1">
    <property type="nucleotide sequence ID" value="NZ_CP032410.1"/>
</dbReference>
<dbReference type="AlphaFoldDB" id="A0AAP8QFW9"/>
<gene>
    <name evidence="2" type="ORF">C4A77_04705</name>
</gene>